<evidence type="ECO:0000313" key="5">
    <source>
        <dbReference type="Proteomes" id="UP001623330"/>
    </source>
</evidence>
<dbReference type="EMBL" id="JBEVYD010000006">
    <property type="protein sequence ID" value="KAL3231725.1"/>
    <property type="molecule type" value="Genomic_DNA"/>
</dbReference>
<evidence type="ECO:0000313" key="4">
    <source>
        <dbReference type="EMBL" id="KAL3231725.1"/>
    </source>
</evidence>
<comment type="caution">
    <text evidence="4">The sequence shown here is derived from an EMBL/GenBank/DDBJ whole genome shotgun (WGS) entry which is preliminary data.</text>
</comment>
<dbReference type="Pfam" id="PF00076">
    <property type="entry name" value="RRM_1"/>
    <property type="match status" value="2"/>
</dbReference>
<dbReference type="PROSITE" id="PS50102">
    <property type="entry name" value="RRM"/>
    <property type="match status" value="2"/>
</dbReference>
<evidence type="ECO:0000256" key="2">
    <source>
        <dbReference type="SAM" id="MobiDB-lite"/>
    </source>
</evidence>
<evidence type="ECO:0000256" key="1">
    <source>
        <dbReference type="PROSITE-ProRule" id="PRU00176"/>
    </source>
</evidence>
<accession>A0ABR4NTC5</accession>
<feature type="region of interest" description="Disordered" evidence="2">
    <location>
        <begin position="298"/>
        <end position="336"/>
    </location>
</feature>
<dbReference type="Gene3D" id="3.30.70.330">
    <property type="match status" value="2"/>
</dbReference>
<feature type="region of interest" description="Disordered" evidence="2">
    <location>
        <begin position="552"/>
        <end position="610"/>
    </location>
</feature>
<gene>
    <name evidence="4" type="ORF">RNJ44_00260</name>
</gene>
<reference evidence="4 5" key="1">
    <citation type="submission" date="2024-05" db="EMBL/GenBank/DDBJ databases">
        <title>Long read based assembly of the Candida bracarensis genome reveals expanded adhesin content.</title>
        <authorList>
            <person name="Marcet-Houben M."/>
            <person name="Ksiezopolska E."/>
            <person name="Gabaldon T."/>
        </authorList>
    </citation>
    <scope>NUCLEOTIDE SEQUENCE [LARGE SCALE GENOMIC DNA]</scope>
    <source>
        <strain evidence="4 5">CBM6</strain>
    </source>
</reference>
<sequence length="734" mass="82531">MLTRDNDSPYEFLEKNTESESDASDDVESDVDDVEEAEEADGEAEEVAGSTNIRVADTIGDYKGRPSACLFVASLAATLEDDELCVNVTQLFRQYGDLVGVKVLRDDQNRPYAFVQYKKDKDAHTAQQKASGAFLNGRKLRCEAARVNRTLLLYQRQPFVYRDLVSMCEKFGELEMLVPGKSLVSQNFKAHCSANHNDRDRWCAWFVQFVYREDAIRAFANLKETPSSGVLWVQNIQVKSEFNYLNTNMDRDLSPGTSSPLNYLKYRKNDSGDGRTFMQQKDEGFELDKNSVSSYSTDKDLLSSQEHGSNSSLSQSSVSSTSNHSSDSGLKYSRRNGFNTNYINNNSGGYSRFETPIIDKRSIFVGQLEPEVTTTLLKNRFSKHGKIVDINLIDKPTSVFAFIKFETEQAAASALNKEDHTILINRTMHVQYKEVSGYMKKSSRKLSYHNNDSHDNTNNNENKLNVNNNQTHSQTFAAPEAKAAPPPVGKYRYENENGIIPSPFMGFPMNGSMNDYGMLQCPFVPLNKGSPPNRQTSFKYWSSIRSNNTLLNSTDSVVKDDEGSTESRKTSSNGESRSNSEKDYTLENSESAGRIINSNSTTTSNQSYFDKQTYFGNGNGNYTYIPRRKFNSRRQSYGYVDHPRNFFPPSYIYPFQYHMGAMPTPGSPGSQNYMIFPMLPPPPSGVDNAMLPPPMGMPQPNVNMAPLTPITPTAYLSTDSPKFIPEKKAFALDY</sequence>
<feature type="compositionally biased region" description="Acidic residues" evidence="2">
    <location>
        <begin position="19"/>
        <end position="46"/>
    </location>
</feature>
<feature type="compositionally biased region" description="Low complexity" evidence="2">
    <location>
        <begin position="302"/>
        <end position="330"/>
    </location>
</feature>
<dbReference type="CDD" id="cd12454">
    <property type="entry name" value="RRM2_RIM4_like"/>
    <property type="match status" value="1"/>
</dbReference>
<feature type="compositionally biased region" description="Basic and acidic residues" evidence="2">
    <location>
        <begin position="557"/>
        <end position="569"/>
    </location>
</feature>
<dbReference type="InterPro" id="IPR012677">
    <property type="entry name" value="Nucleotide-bd_a/b_plait_sf"/>
</dbReference>
<feature type="compositionally biased region" description="Low complexity" evidence="2">
    <location>
        <begin position="456"/>
        <end position="467"/>
    </location>
</feature>
<feature type="region of interest" description="Disordered" evidence="2">
    <location>
        <begin position="446"/>
        <end position="467"/>
    </location>
</feature>
<dbReference type="InterPro" id="IPR050907">
    <property type="entry name" value="SRSF"/>
</dbReference>
<proteinExistence type="predicted"/>
<feature type="region of interest" description="Disordered" evidence="2">
    <location>
        <begin position="1"/>
        <end position="49"/>
    </location>
</feature>
<feature type="domain" description="RRM" evidence="3">
    <location>
        <begin position="361"/>
        <end position="435"/>
    </location>
</feature>
<dbReference type="SUPFAM" id="SSF54928">
    <property type="entry name" value="RNA-binding domain, RBD"/>
    <property type="match status" value="2"/>
</dbReference>
<dbReference type="SMART" id="SM00360">
    <property type="entry name" value="RRM"/>
    <property type="match status" value="2"/>
</dbReference>
<feature type="domain" description="RRM" evidence="3">
    <location>
        <begin position="68"/>
        <end position="147"/>
    </location>
</feature>
<organism evidence="4 5">
    <name type="scientific">Nakaseomyces bracarensis</name>
    <dbReference type="NCBI Taxonomy" id="273131"/>
    <lineage>
        <taxon>Eukaryota</taxon>
        <taxon>Fungi</taxon>
        <taxon>Dikarya</taxon>
        <taxon>Ascomycota</taxon>
        <taxon>Saccharomycotina</taxon>
        <taxon>Saccharomycetes</taxon>
        <taxon>Saccharomycetales</taxon>
        <taxon>Saccharomycetaceae</taxon>
        <taxon>Nakaseomyces</taxon>
    </lineage>
</organism>
<keyword evidence="1" id="KW-0694">RNA-binding</keyword>
<dbReference type="InterPro" id="IPR000504">
    <property type="entry name" value="RRM_dom"/>
</dbReference>
<dbReference type="Proteomes" id="UP001623330">
    <property type="component" value="Unassembled WGS sequence"/>
</dbReference>
<protein>
    <submittedName>
        <fullName evidence="4">Meiotic activator RIM4</fullName>
    </submittedName>
</protein>
<dbReference type="PANTHER" id="PTHR23147">
    <property type="entry name" value="SERINE/ARGININE RICH SPLICING FACTOR"/>
    <property type="match status" value="1"/>
</dbReference>
<keyword evidence="5" id="KW-1185">Reference proteome</keyword>
<evidence type="ECO:0000259" key="3">
    <source>
        <dbReference type="PROSITE" id="PS50102"/>
    </source>
</evidence>
<feature type="compositionally biased region" description="Basic and acidic residues" evidence="2">
    <location>
        <begin position="1"/>
        <end position="18"/>
    </location>
</feature>
<dbReference type="InterPro" id="IPR035979">
    <property type="entry name" value="RBD_domain_sf"/>
</dbReference>
<name>A0ABR4NTC5_9SACH</name>